<reference evidence="3 4" key="1">
    <citation type="submission" date="2024-01" db="EMBL/GenBank/DDBJ databases">
        <title>The genome of the rayed Mediterranean limpet Patella caerulea (Linnaeus, 1758).</title>
        <authorList>
            <person name="Anh-Thu Weber A."/>
            <person name="Halstead-Nussloch G."/>
        </authorList>
    </citation>
    <scope>NUCLEOTIDE SEQUENCE [LARGE SCALE GENOMIC DNA]</scope>
    <source>
        <strain evidence="3">AATW-2023a</strain>
        <tissue evidence="3">Whole specimen</tissue>
    </source>
</reference>
<name>A0AAN8K191_PATCE</name>
<feature type="chain" id="PRO_5042878831" description="Apple domain-containing protein" evidence="2">
    <location>
        <begin position="20"/>
        <end position="606"/>
    </location>
</feature>
<protein>
    <recommendedName>
        <fullName evidence="5">Apple domain-containing protein</fullName>
    </recommendedName>
</protein>
<dbReference type="Pfam" id="PF13385">
    <property type="entry name" value="Laminin_G_3"/>
    <property type="match status" value="2"/>
</dbReference>
<keyword evidence="4" id="KW-1185">Reference proteome</keyword>
<feature type="region of interest" description="Disordered" evidence="1">
    <location>
        <begin position="239"/>
        <end position="268"/>
    </location>
</feature>
<dbReference type="CDD" id="cd00110">
    <property type="entry name" value="LamG"/>
    <property type="match status" value="1"/>
</dbReference>
<evidence type="ECO:0000256" key="1">
    <source>
        <dbReference type="SAM" id="MobiDB-lite"/>
    </source>
</evidence>
<evidence type="ECO:0000313" key="4">
    <source>
        <dbReference type="Proteomes" id="UP001347796"/>
    </source>
</evidence>
<keyword evidence="2" id="KW-0732">Signal</keyword>
<dbReference type="EMBL" id="JAZGQO010000006">
    <property type="protein sequence ID" value="KAK6186519.1"/>
    <property type="molecule type" value="Genomic_DNA"/>
</dbReference>
<feature type="signal peptide" evidence="2">
    <location>
        <begin position="1"/>
        <end position="19"/>
    </location>
</feature>
<evidence type="ECO:0000313" key="3">
    <source>
        <dbReference type="EMBL" id="KAK6186519.1"/>
    </source>
</evidence>
<dbReference type="SUPFAM" id="SSF49899">
    <property type="entry name" value="Concanavalin A-like lectins/glucanases"/>
    <property type="match status" value="2"/>
</dbReference>
<accession>A0AAN8K191</accession>
<evidence type="ECO:0008006" key="5">
    <source>
        <dbReference type="Google" id="ProtNLM"/>
    </source>
</evidence>
<sequence length="606" mass="66711">MELVKLFLIISLGIPCTNSGTSPKLTWPLCDKSFGYEVIEKRNGVYPTYTDCFEYHDGPQFTSTTTKALHFNGWSASSYVELSIPSDLIPEKEFGISLYIYPEELRGTILYYKADSASVSDITCVMLRMESDGKLHLELKDSSGNISSSILHGSVSIDSWTLVQFGYSRGKSKTYLTVDGSSAQNAGSGRFQTGGTMYFGRRSDTTDPYHGSVTCVLMFDKAVDFPTISETNEYCKKPGDWASSPPNTPECLHPPTHGPPPQTTTEATTTKDTFTTQISTEATTTQDIPVPTTQITTQSNPIHLWPLDDKALAYEVISQQSPDSSALSLCPRVQKNNSVFPFSSIYFDGASISYIRTNLNQTFLQRSFTIGLFLCLEERDSGTVLYVNDNQVSGISRLKIQTYWNNVTVTTSNTDGTICGEVLGTNLEIRQWNTLIVTRDTASGTLELIVNNVTSSTDDNCPTGDTSQPCEMYIGTDTMKEESFRGYLRCLTIFDDVVDSPDLAGVCQDTKVTAYSAPAPPCPARSVEKGVYFRKSVTNKKPNGGVIYSTVGSKKKRCGGLCSTFSLCRSFVFDWTTDTCHLYDFVTARGLVEAPGSSYYTIVDRP</sequence>
<gene>
    <name evidence="3" type="ORF">SNE40_008544</name>
</gene>
<dbReference type="Gene3D" id="2.60.120.200">
    <property type="match status" value="2"/>
</dbReference>
<dbReference type="AlphaFoldDB" id="A0AAN8K191"/>
<dbReference type="Proteomes" id="UP001347796">
    <property type="component" value="Unassembled WGS sequence"/>
</dbReference>
<dbReference type="InterPro" id="IPR013320">
    <property type="entry name" value="ConA-like_dom_sf"/>
</dbReference>
<comment type="caution">
    <text evidence="3">The sequence shown here is derived from an EMBL/GenBank/DDBJ whole genome shotgun (WGS) entry which is preliminary data.</text>
</comment>
<proteinExistence type="predicted"/>
<evidence type="ECO:0000256" key="2">
    <source>
        <dbReference type="SAM" id="SignalP"/>
    </source>
</evidence>
<organism evidence="3 4">
    <name type="scientific">Patella caerulea</name>
    <name type="common">Rayed Mediterranean limpet</name>
    <dbReference type="NCBI Taxonomy" id="87958"/>
    <lineage>
        <taxon>Eukaryota</taxon>
        <taxon>Metazoa</taxon>
        <taxon>Spiralia</taxon>
        <taxon>Lophotrochozoa</taxon>
        <taxon>Mollusca</taxon>
        <taxon>Gastropoda</taxon>
        <taxon>Patellogastropoda</taxon>
        <taxon>Patelloidea</taxon>
        <taxon>Patellidae</taxon>
        <taxon>Patella</taxon>
    </lineage>
</organism>
<dbReference type="InterPro" id="IPR001791">
    <property type="entry name" value="Laminin_G"/>
</dbReference>